<dbReference type="AlphaFoldDB" id="A0A1I7Y4W2"/>
<keyword evidence="2" id="KW-1185">Reference proteome</keyword>
<evidence type="ECO:0000313" key="3">
    <source>
        <dbReference type="WBParaSite" id="L893_g12700.t1"/>
    </source>
</evidence>
<sequence length="119" mass="12723">MKLSAKVHPGTGKCRSALRAAVLARKDRLGSRLMDSQGADKSPKIAREVVTKPRRFGRWGQLEPQALGVPSSHSSITADRGGSDRVMDPGRGDKGAARSVMDGRSEDRGRRVQEASDGA</sequence>
<reference evidence="3" key="1">
    <citation type="submission" date="2016-11" db="UniProtKB">
        <authorList>
            <consortium name="WormBaseParasite"/>
        </authorList>
    </citation>
    <scope>IDENTIFICATION</scope>
</reference>
<feature type="region of interest" description="Disordered" evidence="1">
    <location>
        <begin position="56"/>
        <end position="119"/>
    </location>
</feature>
<feature type="compositionally biased region" description="Basic and acidic residues" evidence="1">
    <location>
        <begin position="81"/>
        <end position="119"/>
    </location>
</feature>
<dbReference type="Proteomes" id="UP000095287">
    <property type="component" value="Unplaced"/>
</dbReference>
<evidence type="ECO:0000313" key="2">
    <source>
        <dbReference type="Proteomes" id="UP000095287"/>
    </source>
</evidence>
<protein>
    <submittedName>
        <fullName evidence="3">Uncharacterized protein</fullName>
    </submittedName>
</protein>
<accession>A0A1I7Y4W2</accession>
<organism evidence="2 3">
    <name type="scientific">Steinernema glaseri</name>
    <dbReference type="NCBI Taxonomy" id="37863"/>
    <lineage>
        <taxon>Eukaryota</taxon>
        <taxon>Metazoa</taxon>
        <taxon>Ecdysozoa</taxon>
        <taxon>Nematoda</taxon>
        <taxon>Chromadorea</taxon>
        <taxon>Rhabditida</taxon>
        <taxon>Tylenchina</taxon>
        <taxon>Panagrolaimomorpha</taxon>
        <taxon>Strongyloidoidea</taxon>
        <taxon>Steinernematidae</taxon>
        <taxon>Steinernema</taxon>
    </lineage>
</organism>
<name>A0A1I7Y4W2_9BILA</name>
<proteinExistence type="predicted"/>
<dbReference type="WBParaSite" id="L893_g12700.t1">
    <property type="protein sequence ID" value="L893_g12700.t1"/>
    <property type="gene ID" value="L893_g12700"/>
</dbReference>
<evidence type="ECO:0000256" key="1">
    <source>
        <dbReference type="SAM" id="MobiDB-lite"/>
    </source>
</evidence>